<dbReference type="PANTHER" id="PTHR30309">
    <property type="entry name" value="INNER MEMBRANE PROTEIN YGIH"/>
    <property type="match status" value="1"/>
</dbReference>
<feature type="transmembrane region" description="Helical" evidence="10">
    <location>
        <begin position="6"/>
        <end position="24"/>
    </location>
</feature>
<keyword evidence="1 10" id="KW-1003">Cell membrane</keyword>
<organism evidence="11 12">
    <name type="scientific">bacterium (Candidatus Ratteibacteria) CG01_land_8_20_14_3_00_40_19</name>
    <dbReference type="NCBI Taxonomy" id="2014290"/>
    <lineage>
        <taxon>Bacteria</taxon>
        <taxon>Candidatus Ratteibacteria</taxon>
    </lineage>
</organism>
<evidence type="ECO:0000256" key="10">
    <source>
        <dbReference type="HAMAP-Rule" id="MF_01043"/>
    </source>
</evidence>
<dbReference type="InterPro" id="IPR003811">
    <property type="entry name" value="G3P_acylTferase_PlsY"/>
</dbReference>
<keyword evidence="4 10" id="KW-0812">Transmembrane</keyword>
<evidence type="ECO:0000313" key="11">
    <source>
        <dbReference type="EMBL" id="PIV64033.1"/>
    </source>
</evidence>
<dbReference type="EMBL" id="PETL01000210">
    <property type="protein sequence ID" value="PIV64033.1"/>
    <property type="molecule type" value="Genomic_DNA"/>
</dbReference>
<dbReference type="PANTHER" id="PTHR30309:SF0">
    <property type="entry name" value="GLYCEROL-3-PHOSPHATE ACYLTRANSFERASE-RELATED"/>
    <property type="match status" value="1"/>
</dbReference>
<comment type="similarity">
    <text evidence="10">Belongs to the PlsY family.</text>
</comment>
<dbReference type="UniPathway" id="UPA00085"/>
<evidence type="ECO:0000256" key="8">
    <source>
        <dbReference type="ARBA" id="ARBA00023209"/>
    </source>
</evidence>
<dbReference type="Pfam" id="PF02660">
    <property type="entry name" value="G3P_acyltransf"/>
    <property type="match status" value="1"/>
</dbReference>
<feature type="transmembrane region" description="Helical" evidence="10">
    <location>
        <begin position="163"/>
        <end position="179"/>
    </location>
</feature>
<proteinExistence type="inferred from homology"/>
<keyword evidence="5 10" id="KW-1133">Transmembrane helix</keyword>
<evidence type="ECO:0000256" key="1">
    <source>
        <dbReference type="ARBA" id="ARBA00022475"/>
    </source>
</evidence>
<feature type="transmembrane region" description="Helical" evidence="10">
    <location>
        <begin position="45"/>
        <end position="63"/>
    </location>
</feature>
<comment type="caution">
    <text evidence="11">The sequence shown here is derived from an EMBL/GenBank/DDBJ whole genome shotgun (WGS) entry which is preliminary data.</text>
</comment>
<comment type="function">
    <text evidence="10">Catalyzes the transfer of an acyl group from acyl-phosphate (acyl-PO(4)) to glycerol-3-phosphate (G3P) to form lysophosphatidic acid (LPA). This enzyme utilizes acyl-phosphate as fatty acyl donor, but not acyl-CoA or acyl-ACP.</text>
</comment>
<keyword evidence="11" id="KW-0012">Acyltransferase</keyword>
<keyword evidence="8 10" id="KW-0594">Phospholipid biosynthesis</keyword>
<dbReference type="HAMAP" id="MF_01043">
    <property type="entry name" value="PlsY"/>
    <property type="match status" value="1"/>
</dbReference>
<keyword evidence="9 10" id="KW-1208">Phospholipid metabolism</keyword>
<evidence type="ECO:0000256" key="2">
    <source>
        <dbReference type="ARBA" id="ARBA00022516"/>
    </source>
</evidence>
<comment type="pathway">
    <text evidence="10">Lipid metabolism; phospholipid metabolism.</text>
</comment>
<feature type="transmembrane region" description="Helical" evidence="10">
    <location>
        <begin position="75"/>
        <end position="99"/>
    </location>
</feature>
<dbReference type="AlphaFoldDB" id="A0A2M7E8I6"/>
<keyword evidence="2 10" id="KW-0444">Lipid biosynthesis</keyword>
<dbReference type="GO" id="GO:0005886">
    <property type="term" value="C:plasma membrane"/>
    <property type="evidence" value="ECO:0007669"/>
    <property type="project" value="UniProtKB-SubCell"/>
</dbReference>
<evidence type="ECO:0000256" key="4">
    <source>
        <dbReference type="ARBA" id="ARBA00022692"/>
    </source>
</evidence>
<evidence type="ECO:0000256" key="6">
    <source>
        <dbReference type="ARBA" id="ARBA00023098"/>
    </source>
</evidence>
<sequence>MLIQLLLIISAYLIGSIPFGYLIARLFKGIDIREFGSHNIGATNVLRVVGPFPAVLTFLLDMGKGTAVVLFAKSFASFTLLPIIVGICVICGHNFSIFLRGKGGKGIATGSGVLVGLAPVVAFFTFLIWLISFGFSRYVSLSSLIASLAIPLLFWLRKAEPSLLILGILIFILVVIRHRENIKRLIKGTEPKIRLGRR</sequence>
<dbReference type="Proteomes" id="UP000228886">
    <property type="component" value="Unassembled WGS sequence"/>
</dbReference>
<dbReference type="NCBIfam" id="TIGR00023">
    <property type="entry name" value="glycerol-3-phosphate 1-O-acyltransferase PlsY"/>
    <property type="match status" value="1"/>
</dbReference>
<comment type="subunit">
    <text evidence="10">Probably interacts with PlsX.</text>
</comment>
<feature type="transmembrane region" description="Helical" evidence="10">
    <location>
        <begin position="111"/>
        <end position="132"/>
    </location>
</feature>
<reference evidence="12" key="1">
    <citation type="submission" date="2017-09" db="EMBL/GenBank/DDBJ databases">
        <title>Depth-based differentiation of microbial function through sediment-hosted aquifers and enrichment of novel symbionts in the deep terrestrial subsurface.</title>
        <authorList>
            <person name="Probst A.J."/>
            <person name="Ladd B."/>
            <person name="Jarett J.K."/>
            <person name="Geller-Mcgrath D.E."/>
            <person name="Sieber C.M.K."/>
            <person name="Emerson J.B."/>
            <person name="Anantharaman K."/>
            <person name="Thomas B.C."/>
            <person name="Malmstrom R."/>
            <person name="Stieglmeier M."/>
            <person name="Klingl A."/>
            <person name="Woyke T."/>
            <person name="Ryan C.M."/>
            <person name="Banfield J.F."/>
        </authorList>
    </citation>
    <scope>NUCLEOTIDE SEQUENCE [LARGE SCALE GENOMIC DNA]</scope>
</reference>
<gene>
    <name evidence="10 11" type="primary">plsY</name>
    <name evidence="11" type="ORF">COS11_04320</name>
</gene>
<evidence type="ECO:0000256" key="7">
    <source>
        <dbReference type="ARBA" id="ARBA00023136"/>
    </source>
</evidence>
<comment type="subcellular location">
    <subcellularLocation>
        <location evidence="10">Cell membrane</location>
        <topology evidence="10">Multi-pass membrane protein</topology>
    </subcellularLocation>
</comment>
<accession>A0A2M7E8I6</accession>
<evidence type="ECO:0000313" key="12">
    <source>
        <dbReference type="Proteomes" id="UP000228886"/>
    </source>
</evidence>
<evidence type="ECO:0000256" key="3">
    <source>
        <dbReference type="ARBA" id="ARBA00022679"/>
    </source>
</evidence>
<dbReference type="EC" id="2.3.1.275" evidence="10"/>
<comment type="catalytic activity">
    <reaction evidence="10">
        <text>an acyl phosphate + sn-glycerol 3-phosphate = a 1-acyl-sn-glycero-3-phosphate + phosphate</text>
        <dbReference type="Rhea" id="RHEA:34075"/>
        <dbReference type="ChEBI" id="CHEBI:43474"/>
        <dbReference type="ChEBI" id="CHEBI:57597"/>
        <dbReference type="ChEBI" id="CHEBI:57970"/>
        <dbReference type="ChEBI" id="CHEBI:59918"/>
        <dbReference type="EC" id="2.3.1.275"/>
    </reaction>
</comment>
<evidence type="ECO:0000256" key="5">
    <source>
        <dbReference type="ARBA" id="ARBA00022989"/>
    </source>
</evidence>
<evidence type="ECO:0000256" key="9">
    <source>
        <dbReference type="ARBA" id="ARBA00023264"/>
    </source>
</evidence>
<dbReference type="GO" id="GO:0008654">
    <property type="term" value="P:phospholipid biosynthetic process"/>
    <property type="evidence" value="ECO:0007669"/>
    <property type="project" value="UniProtKB-UniRule"/>
</dbReference>
<dbReference type="SMART" id="SM01207">
    <property type="entry name" value="G3P_acyltransf"/>
    <property type="match status" value="1"/>
</dbReference>
<name>A0A2M7E8I6_9BACT</name>
<keyword evidence="7 10" id="KW-0472">Membrane</keyword>
<keyword evidence="6 10" id="KW-0443">Lipid metabolism</keyword>
<keyword evidence="3 10" id="KW-0808">Transferase</keyword>
<dbReference type="GO" id="GO:0043772">
    <property type="term" value="F:acyl-phosphate glycerol-3-phosphate acyltransferase activity"/>
    <property type="evidence" value="ECO:0007669"/>
    <property type="project" value="UniProtKB-UniRule"/>
</dbReference>
<protein>
    <recommendedName>
        <fullName evidence="10">Glycerol-3-phosphate acyltransferase</fullName>
    </recommendedName>
    <alternativeName>
        <fullName evidence="10">Acyl-PO4 G3P acyltransferase</fullName>
    </alternativeName>
    <alternativeName>
        <fullName evidence="10">Acyl-phosphate--glycerol-3-phosphate acyltransferase</fullName>
    </alternativeName>
    <alternativeName>
        <fullName evidence="10">G3P acyltransferase</fullName>
        <shortName evidence="10">GPAT</shortName>
        <ecNumber evidence="10">2.3.1.275</ecNumber>
    </alternativeName>
    <alternativeName>
        <fullName evidence="10">Lysophosphatidic acid synthase</fullName>
        <shortName evidence="10">LPA synthase</shortName>
    </alternativeName>
</protein>